<dbReference type="InterPro" id="IPR029052">
    <property type="entry name" value="Metallo-depent_PP-like"/>
</dbReference>
<dbReference type="Proteomes" id="UP000628984">
    <property type="component" value="Unassembled WGS sequence"/>
</dbReference>
<gene>
    <name evidence="2" type="ORF">GCM10011452_31610</name>
</gene>
<dbReference type="AlphaFoldDB" id="A0A918MMH3"/>
<name>A0A918MMH3_9RHOB</name>
<dbReference type="PANTHER" id="PTHR39323:SF1">
    <property type="entry name" value="BLR1149 PROTEIN"/>
    <property type="match status" value="1"/>
</dbReference>
<evidence type="ECO:0000313" key="2">
    <source>
        <dbReference type="EMBL" id="GGW40810.1"/>
    </source>
</evidence>
<keyword evidence="3" id="KW-1185">Reference proteome</keyword>
<evidence type="ECO:0000313" key="3">
    <source>
        <dbReference type="Proteomes" id="UP000628984"/>
    </source>
</evidence>
<comment type="caution">
    <text evidence="2">The sequence shown here is derived from an EMBL/GenBank/DDBJ whole genome shotgun (WGS) entry which is preliminary data.</text>
</comment>
<dbReference type="NCBIfam" id="TIGR04123">
    <property type="entry name" value="P_estr_lig_assc"/>
    <property type="match status" value="1"/>
</dbReference>
<evidence type="ECO:0000259" key="1">
    <source>
        <dbReference type="Pfam" id="PF00149"/>
    </source>
</evidence>
<dbReference type="InterPro" id="IPR024173">
    <property type="entry name" value="Pesterase_MJ0037-like"/>
</dbReference>
<dbReference type="RefSeq" id="WP_189634843.1">
    <property type="nucleotide sequence ID" value="NZ_BMYQ01000012.1"/>
</dbReference>
<organism evidence="2 3">
    <name type="scientific">Gemmobacter lanyuensis</name>
    <dbReference type="NCBI Taxonomy" id="1054497"/>
    <lineage>
        <taxon>Bacteria</taxon>
        <taxon>Pseudomonadati</taxon>
        <taxon>Pseudomonadota</taxon>
        <taxon>Alphaproteobacteria</taxon>
        <taxon>Rhodobacterales</taxon>
        <taxon>Paracoccaceae</taxon>
        <taxon>Gemmobacter</taxon>
    </lineage>
</organism>
<dbReference type="Pfam" id="PF00149">
    <property type="entry name" value="Metallophos"/>
    <property type="match status" value="1"/>
</dbReference>
<dbReference type="SUPFAM" id="SSF56300">
    <property type="entry name" value="Metallo-dependent phosphatases"/>
    <property type="match status" value="1"/>
</dbReference>
<sequence length="232" mass="24870">MTAFAFTFAGQPLLALPTGALFWPDRRLLVVSDLHFGKSARLARRGGVLLPPYETRATLDRLAADIANTQPEQVICLGDSFDDLAAAEDITAEDHARLTGLMAGRDWFWVEGNHDPGPLTLTGRQLPQMQLGPLIFRHIAAEGGEAEISGHYHPKARLAGRAAPCFLLSNPQRMILPAYGAYTGGMDCADPALAALMGPGALAILTGRVARAIPYPYAGSRSSRPRSSSLPR</sequence>
<protein>
    <submittedName>
        <fullName evidence="2">Metallophosphoesterase</fullName>
    </submittedName>
</protein>
<dbReference type="InterPro" id="IPR004843">
    <property type="entry name" value="Calcineurin-like_PHP"/>
</dbReference>
<feature type="domain" description="Calcineurin-like phosphoesterase" evidence="1">
    <location>
        <begin position="27"/>
        <end position="123"/>
    </location>
</feature>
<dbReference type="InterPro" id="IPR026336">
    <property type="entry name" value="PdeM-like"/>
</dbReference>
<accession>A0A918MMH3</accession>
<reference evidence="2" key="1">
    <citation type="journal article" date="2014" name="Int. J. Syst. Evol. Microbiol.">
        <title>Complete genome sequence of Corynebacterium casei LMG S-19264T (=DSM 44701T), isolated from a smear-ripened cheese.</title>
        <authorList>
            <consortium name="US DOE Joint Genome Institute (JGI-PGF)"/>
            <person name="Walter F."/>
            <person name="Albersmeier A."/>
            <person name="Kalinowski J."/>
            <person name="Ruckert C."/>
        </authorList>
    </citation>
    <scope>NUCLEOTIDE SEQUENCE</scope>
    <source>
        <strain evidence="2">KCTC 23714</strain>
    </source>
</reference>
<dbReference type="PANTHER" id="PTHR39323">
    <property type="entry name" value="BLR1149 PROTEIN"/>
    <property type="match status" value="1"/>
</dbReference>
<dbReference type="EMBL" id="BMYQ01000012">
    <property type="protein sequence ID" value="GGW40810.1"/>
    <property type="molecule type" value="Genomic_DNA"/>
</dbReference>
<dbReference type="GO" id="GO:0016787">
    <property type="term" value="F:hydrolase activity"/>
    <property type="evidence" value="ECO:0007669"/>
    <property type="project" value="InterPro"/>
</dbReference>
<proteinExistence type="predicted"/>
<dbReference type="Gene3D" id="3.60.21.10">
    <property type="match status" value="1"/>
</dbReference>
<dbReference type="PIRSF" id="PIRSF000887">
    <property type="entry name" value="Pesterase_MJ0037"/>
    <property type="match status" value="1"/>
</dbReference>
<reference evidence="2" key="2">
    <citation type="submission" date="2020-09" db="EMBL/GenBank/DDBJ databases">
        <authorList>
            <person name="Sun Q."/>
            <person name="Kim S."/>
        </authorList>
    </citation>
    <scope>NUCLEOTIDE SEQUENCE</scope>
    <source>
        <strain evidence="2">KCTC 23714</strain>
    </source>
</reference>